<organism evidence="1 2">
    <name type="scientific">Propionibacterium cyclohexanicum</name>
    <dbReference type="NCBI Taxonomy" id="64702"/>
    <lineage>
        <taxon>Bacteria</taxon>
        <taxon>Bacillati</taxon>
        <taxon>Actinomycetota</taxon>
        <taxon>Actinomycetes</taxon>
        <taxon>Propionibacteriales</taxon>
        <taxon>Propionibacteriaceae</taxon>
        <taxon>Propionibacterium</taxon>
    </lineage>
</organism>
<gene>
    <name evidence="1" type="ORF">SAMN05443377_101147</name>
</gene>
<dbReference type="RefSeq" id="WP_091966647.1">
    <property type="nucleotide sequence ID" value="NZ_FOGZ01000001.1"/>
</dbReference>
<accession>A0A1H9PMF2</accession>
<dbReference type="EMBL" id="FOGZ01000001">
    <property type="protein sequence ID" value="SER49392.1"/>
    <property type="molecule type" value="Genomic_DNA"/>
</dbReference>
<reference evidence="2" key="1">
    <citation type="submission" date="2016-10" db="EMBL/GenBank/DDBJ databases">
        <authorList>
            <person name="Varghese N."/>
            <person name="Submissions S."/>
        </authorList>
    </citation>
    <scope>NUCLEOTIDE SEQUENCE [LARGE SCALE GENOMIC DNA]</scope>
    <source>
        <strain evidence="2">DSM 16859</strain>
    </source>
</reference>
<dbReference type="Proteomes" id="UP000198815">
    <property type="component" value="Unassembled WGS sequence"/>
</dbReference>
<sequence length="109" mass="12131">MATVIHDQGTELVEAVEALVASDWAHSFCDETRAEIARLKPQTDIHRERIRSVSFTVPDNDSAQSALEYRFGQGCELTGGHRRVIVWHTKGREVRLESNARGGSTVVVD</sequence>
<evidence type="ECO:0000313" key="1">
    <source>
        <dbReference type="EMBL" id="SER49392.1"/>
    </source>
</evidence>
<keyword evidence="2" id="KW-1185">Reference proteome</keyword>
<protein>
    <submittedName>
        <fullName evidence="1">Uncharacterized protein</fullName>
    </submittedName>
</protein>
<name>A0A1H9PMF2_9ACTN</name>
<proteinExistence type="predicted"/>
<evidence type="ECO:0000313" key="2">
    <source>
        <dbReference type="Proteomes" id="UP000198815"/>
    </source>
</evidence>
<dbReference type="AlphaFoldDB" id="A0A1H9PMF2"/>